<dbReference type="PROSITE" id="PS50039">
    <property type="entry name" value="FORK_HEAD_3"/>
    <property type="match status" value="1"/>
</dbReference>
<evidence type="ECO:0000313" key="10">
    <source>
        <dbReference type="Proteomes" id="UP000835052"/>
    </source>
</evidence>
<dbReference type="InterPro" id="IPR001766">
    <property type="entry name" value="Fork_head_dom"/>
</dbReference>
<evidence type="ECO:0000256" key="3">
    <source>
        <dbReference type="ARBA" id="ARBA00023125"/>
    </source>
</evidence>
<dbReference type="InterPro" id="IPR036390">
    <property type="entry name" value="WH_DNA-bd_sf"/>
</dbReference>
<comment type="caution">
    <text evidence="9">The sequence shown here is derived from an EMBL/GenBank/DDBJ whole genome shotgun (WGS) entry which is preliminary data.</text>
</comment>
<evidence type="ECO:0000256" key="2">
    <source>
        <dbReference type="ARBA" id="ARBA00023015"/>
    </source>
</evidence>
<evidence type="ECO:0000256" key="6">
    <source>
        <dbReference type="PROSITE-ProRule" id="PRU00089"/>
    </source>
</evidence>
<dbReference type="Gene3D" id="1.10.10.10">
    <property type="entry name" value="Winged helix-like DNA-binding domain superfamily/Winged helix DNA-binding domain"/>
    <property type="match status" value="1"/>
</dbReference>
<accession>A0A8S1HGG5</accession>
<evidence type="ECO:0000313" key="9">
    <source>
        <dbReference type="EMBL" id="CAD6194062.1"/>
    </source>
</evidence>
<evidence type="ECO:0000256" key="5">
    <source>
        <dbReference type="ARBA" id="ARBA00023242"/>
    </source>
</evidence>
<organism evidence="9 10">
    <name type="scientific">Caenorhabditis auriculariae</name>
    <dbReference type="NCBI Taxonomy" id="2777116"/>
    <lineage>
        <taxon>Eukaryota</taxon>
        <taxon>Metazoa</taxon>
        <taxon>Ecdysozoa</taxon>
        <taxon>Nematoda</taxon>
        <taxon>Chromadorea</taxon>
        <taxon>Rhabditida</taxon>
        <taxon>Rhabditina</taxon>
        <taxon>Rhabditomorpha</taxon>
        <taxon>Rhabditoidea</taxon>
        <taxon>Rhabditidae</taxon>
        <taxon>Peloderinae</taxon>
        <taxon>Caenorhabditis</taxon>
    </lineage>
</organism>
<reference evidence="9" key="1">
    <citation type="submission" date="2020-10" db="EMBL/GenBank/DDBJ databases">
        <authorList>
            <person name="Kikuchi T."/>
        </authorList>
    </citation>
    <scope>NUCLEOTIDE SEQUENCE</scope>
    <source>
        <strain evidence="9">NKZ352</strain>
    </source>
</reference>
<keyword evidence="4" id="KW-0804">Transcription</keyword>
<dbReference type="AlphaFoldDB" id="A0A8S1HGG5"/>
<evidence type="ECO:0000256" key="4">
    <source>
        <dbReference type="ARBA" id="ARBA00023163"/>
    </source>
</evidence>
<proteinExistence type="predicted"/>
<keyword evidence="2" id="KW-0805">Transcription regulation</keyword>
<dbReference type="Pfam" id="PF00250">
    <property type="entry name" value="Forkhead"/>
    <property type="match status" value="1"/>
</dbReference>
<sequence length="342" mass="39595">MTELNSSLCQLNWLIAKGGPPAAEENTATTSRKSSKTVSPKVLTDKPPFSYTQLIRMAIQSSPNQQCTLNGIYRYISDSYAYYRENRNASWRNSIRHNLSLNRQFKRLDKREGEKGCFWICVEPPEKKTQVMAGSPPRINPAVRRFFEKGRQQSSESEAGPPSREESLIVAPQSYQHTYFSCLSEGETLSSNYVHRHDFQEQPNNVTDYQAEDDDMTDLNLFASHDLSSSFRDVYNQIFQTSKQKDLHEKEAQIDWLKISLETAGVDYRDEEELSSVDTERFQEYIEHGFPDFQSEASTPRTFNTHERPPDGTYYEEHNGKAAQPFEDDVFRCQVIRKKNYQ</sequence>
<feature type="compositionally biased region" description="Polar residues" evidence="7">
    <location>
        <begin position="26"/>
        <end position="38"/>
    </location>
</feature>
<dbReference type="InterPro" id="IPR018122">
    <property type="entry name" value="TF_fork_head_CS_1"/>
</dbReference>
<dbReference type="SMART" id="SM00339">
    <property type="entry name" value="FH"/>
    <property type="match status" value="1"/>
</dbReference>
<keyword evidence="5 6" id="KW-0539">Nucleus</keyword>
<gene>
    <name evidence="9" type="ORF">CAUJ_LOCUS9981</name>
</gene>
<dbReference type="PROSITE" id="PS00658">
    <property type="entry name" value="FORK_HEAD_2"/>
    <property type="match status" value="1"/>
</dbReference>
<dbReference type="InterPro" id="IPR036388">
    <property type="entry name" value="WH-like_DNA-bd_sf"/>
</dbReference>
<feature type="domain" description="Fork-head" evidence="8">
    <location>
        <begin position="46"/>
        <end position="119"/>
    </location>
</feature>
<dbReference type="GO" id="GO:0000978">
    <property type="term" value="F:RNA polymerase II cis-regulatory region sequence-specific DNA binding"/>
    <property type="evidence" value="ECO:0007669"/>
    <property type="project" value="TreeGrafter"/>
</dbReference>
<dbReference type="PROSITE" id="PS00657">
    <property type="entry name" value="FORK_HEAD_1"/>
    <property type="match status" value="1"/>
</dbReference>
<comment type="subcellular location">
    <subcellularLocation>
        <location evidence="1 6">Nucleus</location>
    </subcellularLocation>
</comment>
<dbReference type="PANTHER" id="PTHR45881:SF1">
    <property type="entry name" value="FORK HEAD PROTEIN HOMOLOG 2"/>
    <property type="match status" value="1"/>
</dbReference>
<dbReference type="PANTHER" id="PTHR45881">
    <property type="entry name" value="CHECKPOINT SUPPRESSOR 1-LIKE, ISOFORM A-RELATED"/>
    <property type="match status" value="1"/>
</dbReference>
<dbReference type="PRINTS" id="PR00053">
    <property type="entry name" value="FORKHEAD"/>
</dbReference>
<dbReference type="GO" id="GO:0000981">
    <property type="term" value="F:DNA-binding transcription factor activity, RNA polymerase II-specific"/>
    <property type="evidence" value="ECO:0007669"/>
    <property type="project" value="TreeGrafter"/>
</dbReference>
<dbReference type="OrthoDB" id="5830876at2759"/>
<dbReference type="EMBL" id="CAJGYM010000040">
    <property type="protein sequence ID" value="CAD6194062.1"/>
    <property type="molecule type" value="Genomic_DNA"/>
</dbReference>
<dbReference type="GO" id="GO:0005634">
    <property type="term" value="C:nucleus"/>
    <property type="evidence" value="ECO:0007669"/>
    <property type="project" value="UniProtKB-SubCell"/>
</dbReference>
<evidence type="ECO:0000256" key="1">
    <source>
        <dbReference type="ARBA" id="ARBA00004123"/>
    </source>
</evidence>
<feature type="DNA-binding region" description="Fork-head" evidence="6">
    <location>
        <begin position="46"/>
        <end position="119"/>
    </location>
</feature>
<feature type="region of interest" description="Disordered" evidence="7">
    <location>
        <begin position="20"/>
        <end position="41"/>
    </location>
</feature>
<keyword evidence="10" id="KW-1185">Reference proteome</keyword>
<dbReference type="SUPFAM" id="SSF46785">
    <property type="entry name" value="Winged helix' DNA-binding domain"/>
    <property type="match status" value="1"/>
</dbReference>
<name>A0A8S1HGG5_9PELO</name>
<feature type="region of interest" description="Disordered" evidence="7">
    <location>
        <begin position="293"/>
        <end position="321"/>
    </location>
</feature>
<dbReference type="Proteomes" id="UP000835052">
    <property type="component" value="Unassembled WGS sequence"/>
</dbReference>
<keyword evidence="3 6" id="KW-0238">DNA-binding</keyword>
<dbReference type="InterPro" id="IPR030456">
    <property type="entry name" value="TF_fork_head_CS_2"/>
</dbReference>
<evidence type="ECO:0000256" key="7">
    <source>
        <dbReference type="SAM" id="MobiDB-lite"/>
    </source>
</evidence>
<feature type="compositionally biased region" description="Basic and acidic residues" evidence="7">
    <location>
        <begin position="304"/>
        <end position="320"/>
    </location>
</feature>
<protein>
    <recommendedName>
        <fullName evidence="8">Fork-head domain-containing protein</fullName>
    </recommendedName>
</protein>
<evidence type="ECO:0000259" key="8">
    <source>
        <dbReference type="PROSITE" id="PS50039"/>
    </source>
</evidence>
<dbReference type="CDD" id="cd00059">
    <property type="entry name" value="FH_FOX"/>
    <property type="match status" value="1"/>
</dbReference>